<name>A0A371Q780_STRIH</name>
<accession>A0A371Q780</accession>
<feature type="region of interest" description="Disordered" evidence="1">
    <location>
        <begin position="31"/>
        <end position="51"/>
    </location>
</feature>
<dbReference type="EMBL" id="QUAC01000072">
    <property type="protein sequence ID" value="REK90521.1"/>
    <property type="molecule type" value="Genomic_DNA"/>
</dbReference>
<comment type="caution">
    <text evidence="2">The sequence shown here is derived from an EMBL/GenBank/DDBJ whole genome shotgun (WGS) entry which is preliminary data.</text>
</comment>
<evidence type="ECO:0000256" key="1">
    <source>
        <dbReference type="SAM" id="MobiDB-lite"/>
    </source>
</evidence>
<dbReference type="Proteomes" id="UP000262477">
    <property type="component" value="Unassembled WGS sequence"/>
</dbReference>
<proteinExistence type="predicted"/>
<keyword evidence="3" id="KW-1185">Reference proteome</keyword>
<reference evidence="2 3" key="1">
    <citation type="submission" date="2018-08" db="EMBL/GenBank/DDBJ databases">
        <title>Streptomyces NEAU-D10 sp. nov., a novel Actinomycete isolated from soil.</title>
        <authorList>
            <person name="Jin L."/>
        </authorList>
    </citation>
    <scope>NUCLEOTIDE SEQUENCE [LARGE SCALE GENOMIC DNA]</scope>
    <source>
        <strain evidence="2 3">NEAU-D10</strain>
    </source>
</reference>
<evidence type="ECO:0000313" key="3">
    <source>
        <dbReference type="Proteomes" id="UP000262477"/>
    </source>
</evidence>
<evidence type="ECO:0008006" key="4">
    <source>
        <dbReference type="Google" id="ProtNLM"/>
    </source>
</evidence>
<evidence type="ECO:0000313" key="2">
    <source>
        <dbReference type="EMBL" id="REK90521.1"/>
    </source>
</evidence>
<protein>
    <recommendedName>
        <fullName evidence="4">Transposase</fullName>
    </recommendedName>
</protein>
<organism evidence="2 3">
    <name type="scientific">Streptomyces inhibens</name>
    <dbReference type="NCBI Taxonomy" id="2293571"/>
    <lineage>
        <taxon>Bacteria</taxon>
        <taxon>Bacillati</taxon>
        <taxon>Actinomycetota</taxon>
        <taxon>Actinomycetes</taxon>
        <taxon>Kitasatosporales</taxon>
        <taxon>Streptomycetaceae</taxon>
        <taxon>Streptomyces</taxon>
    </lineage>
</organism>
<dbReference type="AlphaFoldDB" id="A0A371Q780"/>
<sequence>MGRPLACTVTGGNSDDWTQFTAVMEAIRVPRTGPGRPRARPAHVLGDKGCSEGRRAPAVAAALEPVAAPGC</sequence>
<gene>
    <name evidence="2" type="ORF">DY245_09735</name>
</gene>